<keyword evidence="1" id="KW-0833">Ubl conjugation pathway</keyword>
<accession>A7RTB8</accession>
<dbReference type="PANTHER" id="PTHR12904">
    <property type="match status" value="1"/>
</dbReference>
<dbReference type="InterPro" id="IPR032675">
    <property type="entry name" value="LRR_dom_sf"/>
</dbReference>
<evidence type="ECO:0000313" key="3">
    <source>
        <dbReference type="EMBL" id="EDO45350.1"/>
    </source>
</evidence>
<dbReference type="SUPFAM" id="SSF52058">
    <property type="entry name" value="L domain-like"/>
    <property type="match status" value="1"/>
</dbReference>
<protein>
    <recommendedName>
        <fullName evidence="2">Protein zer-1 homolog-like C-terminal domain-containing protein</fullName>
    </recommendedName>
</protein>
<keyword evidence="4" id="KW-1185">Reference proteome</keyword>
<dbReference type="Gene3D" id="3.80.10.10">
    <property type="entry name" value="Ribonuclease Inhibitor"/>
    <property type="match status" value="1"/>
</dbReference>
<dbReference type="Proteomes" id="UP000001593">
    <property type="component" value="Unassembled WGS sequence"/>
</dbReference>
<gene>
    <name evidence="3" type="ORF">NEMVEDRAFT_v1g201840</name>
</gene>
<organism evidence="3 4">
    <name type="scientific">Nematostella vectensis</name>
    <name type="common">Starlet sea anemone</name>
    <dbReference type="NCBI Taxonomy" id="45351"/>
    <lineage>
        <taxon>Eukaryota</taxon>
        <taxon>Metazoa</taxon>
        <taxon>Cnidaria</taxon>
        <taxon>Anthozoa</taxon>
        <taxon>Hexacorallia</taxon>
        <taxon>Actiniaria</taxon>
        <taxon>Edwardsiidae</taxon>
        <taxon>Nematostella</taxon>
    </lineage>
</organism>
<dbReference type="AlphaFoldDB" id="A7RTB8"/>
<evidence type="ECO:0000259" key="2">
    <source>
        <dbReference type="Pfam" id="PF22964"/>
    </source>
</evidence>
<dbReference type="PANTHER" id="PTHR12904:SF22">
    <property type="entry name" value="ZYG-11 FAMILY MEMBER B, CELL CYCLE REGULATOR"/>
    <property type="match status" value="1"/>
</dbReference>
<feature type="non-terminal residue" evidence="3">
    <location>
        <position position="671"/>
    </location>
</feature>
<dbReference type="FunFam" id="3.80.10.10:FF:002817">
    <property type="entry name" value="Protein zer-1 homolog-like Protein"/>
    <property type="match status" value="1"/>
</dbReference>
<dbReference type="GO" id="GO:0031462">
    <property type="term" value="C:Cul2-RING ubiquitin ligase complex"/>
    <property type="evidence" value="ECO:0000318"/>
    <property type="project" value="GO_Central"/>
</dbReference>
<dbReference type="InterPro" id="IPR016024">
    <property type="entry name" value="ARM-type_fold"/>
</dbReference>
<dbReference type="InterPro" id="IPR011989">
    <property type="entry name" value="ARM-like"/>
</dbReference>
<sequence>MSTISPPSLEQICLNYICGSIQVLCYEVQENVGNLQRIAFKFPVFLHEQLAESILRQLACTGQLTLNVLTLFMDQNTCRLKRACIRSSDVREIGLRLILMHHNITELDICGTEIPFSELFASSLEGYECTSSLRKLNISHAKGEIDYAALGYFKNLTSLDVSHNMFSDFDLKQISIKSPNLLELNISCTSITDAEAFGHLRSSLITLKAYHCPISWQSPTEFAKFTALRHLDISRNPGSPEGYDWPGDAEKLEMLLLDQNALRNLEILDISGTPRVMDLPLQVFISSHPRLKFLGLCNTGLSSYAKFLPKDIEITGEATEQQILLSLCCYPERSSYMTESLRRLFQISKNWTQARFEVLQIVLPPMEKHPKDLRVQMAATACVFNLTRFAVTPKDLHPETLGRIANLVLKAMETFPRKHELLRNCLLIMDSKPMLKKAKFDYYAACMSAMDALCQFSNDLNIVKLATKICAILTAKISTYETIALGTDRHLKALMYIVEGKVEAVQADYILSVTLSVLWNLTDEACCSCQLFIDSKGLKLLLRVLKTFTLENKIIIKKVLGTMNNISEVHHLRHHFINDECIEALRNLLKCNEIDVSYFAGGILSNIALAWTQPFSTKTSRCEVLEQIIVHAFSASVELRFAVDSTMGCLGDTSRLHKKWYLTEYDAVDTM</sequence>
<feature type="domain" description="Protein zer-1 homolog-like C-terminal" evidence="2">
    <location>
        <begin position="366"/>
        <end position="629"/>
    </location>
</feature>
<dbReference type="InterPro" id="IPR055142">
    <property type="entry name" value="ZER1-like_C"/>
</dbReference>
<name>A7RTB8_NEMVE</name>
<evidence type="ECO:0000313" key="4">
    <source>
        <dbReference type="Proteomes" id="UP000001593"/>
    </source>
</evidence>
<dbReference type="Gene3D" id="1.25.10.10">
    <property type="entry name" value="Leucine-rich Repeat Variant"/>
    <property type="match status" value="1"/>
</dbReference>
<evidence type="ECO:0000256" key="1">
    <source>
        <dbReference type="ARBA" id="ARBA00022786"/>
    </source>
</evidence>
<dbReference type="EMBL" id="DS469536">
    <property type="protein sequence ID" value="EDO45350.1"/>
    <property type="molecule type" value="Genomic_DNA"/>
</dbReference>
<dbReference type="InterPro" id="IPR051341">
    <property type="entry name" value="Zyg-11_UBL_adapter"/>
</dbReference>
<dbReference type="OMA" id="SSAWIQN"/>
<dbReference type="STRING" id="45351.A7RTB8"/>
<dbReference type="Pfam" id="PF22964">
    <property type="entry name" value="ZER1-like_2nd"/>
    <property type="match status" value="1"/>
</dbReference>
<dbReference type="InParanoid" id="A7RTB8"/>
<proteinExistence type="predicted"/>
<dbReference type="SUPFAM" id="SSF48371">
    <property type="entry name" value="ARM repeat"/>
    <property type="match status" value="1"/>
</dbReference>
<reference evidence="3 4" key="1">
    <citation type="journal article" date="2007" name="Science">
        <title>Sea anemone genome reveals ancestral eumetazoan gene repertoire and genomic organization.</title>
        <authorList>
            <person name="Putnam N.H."/>
            <person name="Srivastava M."/>
            <person name="Hellsten U."/>
            <person name="Dirks B."/>
            <person name="Chapman J."/>
            <person name="Salamov A."/>
            <person name="Terry A."/>
            <person name="Shapiro H."/>
            <person name="Lindquist E."/>
            <person name="Kapitonov V.V."/>
            <person name="Jurka J."/>
            <person name="Genikhovich G."/>
            <person name="Grigoriev I.V."/>
            <person name="Lucas S.M."/>
            <person name="Steele R.E."/>
            <person name="Finnerty J.R."/>
            <person name="Technau U."/>
            <person name="Martindale M.Q."/>
            <person name="Rokhsar D.S."/>
        </authorList>
    </citation>
    <scope>NUCLEOTIDE SEQUENCE [LARGE SCALE GENOMIC DNA]</scope>
    <source>
        <strain evidence="4">CH2 X CH6</strain>
    </source>
</reference>
<dbReference type="eggNOG" id="KOG3665">
    <property type="taxonomic scope" value="Eukaryota"/>
</dbReference>
<dbReference type="HOGENOM" id="CLU_011533_1_0_1"/>
<dbReference type="PhylomeDB" id="A7RTB8"/>